<evidence type="ECO:0000313" key="4">
    <source>
        <dbReference type="Proteomes" id="UP000270112"/>
    </source>
</evidence>
<dbReference type="Proteomes" id="UP000270112">
    <property type="component" value="Unassembled WGS sequence"/>
</dbReference>
<evidence type="ECO:0000313" key="3">
    <source>
        <dbReference type="Proteomes" id="UP000253817"/>
    </source>
</evidence>
<evidence type="ECO:0000313" key="2">
    <source>
        <dbReference type="EMBL" id="RNM43273.1"/>
    </source>
</evidence>
<comment type="caution">
    <text evidence="2">The sequence shown here is derived from an EMBL/GenBank/DDBJ whole genome shotgun (WGS) entry which is preliminary data.</text>
</comment>
<dbReference type="AlphaFoldDB" id="A0A3N0J1Z9"/>
<dbReference type="EMBL" id="QICC01000002">
    <property type="protein sequence ID" value="RNM43273.1"/>
    <property type="molecule type" value="Genomic_DNA"/>
</dbReference>
<proteinExistence type="predicted"/>
<organism evidence="2 4">
    <name type="scientific">Eggerthella sinensis</name>
    <dbReference type="NCBI Taxonomy" id="242230"/>
    <lineage>
        <taxon>Bacteria</taxon>
        <taxon>Bacillati</taxon>
        <taxon>Actinomycetota</taxon>
        <taxon>Coriobacteriia</taxon>
        <taxon>Eggerthellales</taxon>
        <taxon>Eggerthellaceae</taxon>
        <taxon>Eggerthella</taxon>
    </lineage>
</organism>
<dbReference type="RefSeq" id="WP_114545136.1">
    <property type="nucleotide sequence ID" value="NZ_JAJCHC010000001.1"/>
</dbReference>
<dbReference type="Proteomes" id="UP000253817">
    <property type="component" value="Unassembled WGS sequence"/>
</dbReference>
<name>A0A3N0J1Z9_9ACTN</name>
<reference evidence="2" key="3">
    <citation type="journal article" date="2019" name="Microbiol. Resour. Announc.">
        <title>Draft Genome Sequences of Type Strains of Gordonibacter faecihominis, Paraeggerthella hongkongensis, Parvibacter caecicola,Slackia equolifaciens, Slackia faecicanis, and Slackia isoflavoniconvertens.</title>
        <authorList>
            <person name="Danylec N."/>
            <person name="Stoll D.A."/>
            <person name="Dotsch A."/>
            <person name="Huch M."/>
        </authorList>
    </citation>
    <scope>NUCLEOTIDE SEQUENCE</scope>
    <source>
        <strain evidence="2">DSM 16107</strain>
    </source>
</reference>
<reference evidence="1 3" key="1">
    <citation type="journal article" date="2018" name="Elife">
        <title>Discovery and characterization of a prevalent human gut bacterial enzyme sufficient for the inactivation of a family of plant toxins.</title>
        <authorList>
            <person name="Koppel N."/>
            <person name="Bisanz J.E."/>
            <person name="Pandelia M.E."/>
            <person name="Turnbaugh P.J."/>
            <person name="Balskus E.P."/>
        </authorList>
    </citation>
    <scope>NUCLEOTIDE SEQUENCE [LARGE SCALE GENOMIC DNA]</scope>
    <source>
        <strain evidence="1 3">DSM 16107</strain>
    </source>
</reference>
<dbReference type="EMBL" id="PPTT01000003">
    <property type="protein sequence ID" value="RDB71108.1"/>
    <property type="molecule type" value="Genomic_DNA"/>
</dbReference>
<gene>
    <name evidence="1" type="ORF">C1876_02415</name>
    <name evidence="2" type="ORF">DMP09_01025</name>
</gene>
<protein>
    <submittedName>
        <fullName evidence="2">Uncharacterized protein</fullName>
    </submittedName>
</protein>
<sequence>MMRRAFDKFRRKIVDQRGDSMVEALTAILIAVLGATMLATMVMASVSVAARSERALSASYAEETALMTSSANSNSITVTMPNGADKPGSDTQEIKVMYYTSNNYTYYCEGQSK</sequence>
<reference evidence="4" key="2">
    <citation type="submission" date="2018-05" db="EMBL/GenBank/DDBJ databases">
        <title>Genome Sequencing of selected type strains of the family Eggerthellaceae.</title>
        <authorList>
            <person name="Danylec N."/>
            <person name="Stoll D.A."/>
            <person name="Doetsch A."/>
            <person name="Huch M."/>
        </authorList>
    </citation>
    <scope>NUCLEOTIDE SEQUENCE [LARGE SCALE GENOMIC DNA]</scope>
    <source>
        <strain evidence="4">DSM 16107</strain>
    </source>
</reference>
<accession>A0A3N0J1Z9</accession>
<keyword evidence="3" id="KW-1185">Reference proteome</keyword>
<evidence type="ECO:0000313" key="1">
    <source>
        <dbReference type="EMBL" id="RDB71108.1"/>
    </source>
</evidence>